<name>A0A9N8S1J3_9BURK</name>
<evidence type="ECO:0000313" key="1">
    <source>
        <dbReference type="EMBL" id="CAG4919244.1"/>
    </source>
</evidence>
<keyword evidence="2" id="KW-1185">Reference proteome</keyword>
<reference evidence="1" key="1">
    <citation type="submission" date="2021-04" db="EMBL/GenBank/DDBJ databases">
        <authorList>
            <person name="Vanwijnsberghe S."/>
        </authorList>
    </citation>
    <scope>NUCLEOTIDE SEQUENCE</scope>
    <source>
        <strain evidence="1">LMG 31841</strain>
    </source>
</reference>
<organism evidence="1 2">
    <name type="scientific">Paraburkholderia saeva</name>
    <dbReference type="NCBI Taxonomy" id="2777537"/>
    <lineage>
        <taxon>Bacteria</taxon>
        <taxon>Pseudomonadati</taxon>
        <taxon>Pseudomonadota</taxon>
        <taxon>Betaproteobacteria</taxon>
        <taxon>Burkholderiales</taxon>
        <taxon>Burkholderiaceae</taxon>
        <taxon>Paraburkholderia</taxon>
    </lineage>
</organism>
<gene>
    <name evidence="1" type="ORF">LMG31841_04858</name>
</gene>
<sequence>MAGNQYEYAIGQASSDLHNASLLFLNLSTLMGCASDLLEKENQNDIHKAQALIQIAQELAGVKSEFISATVDHLKEVRHA</sequence>
<comment type="caution">
    <text evidence="1">The sequence shown here is derived from an EMBL/GenBank/DDBJ whole genome shotgun (WGS) entry which is preliminary data.</text>
</comment>
<evidence type="ECO:0000313" key="2">
    <source>
        <dbReference type="Proteomes" id="UP000789704"/>
    </source>
</evidence>
<dbReference type="Proteomes" id="UP000789704">
    <property type="component" value="Unassembled WGS sequence"/>
</dbReference>
<proteinExistence type="predicted"/>
<dbReference type="EMBL" id="CAJQZC010000011">
    <property type="protein sequence ID" value="CAG4919244.1"/>
    <property type="molecule type" value="Genomic_DNA"/>
</dbReference>
<protein>
    <submittedName>
        <fullName evidence="1">Uncharacterized protein</fullName>
    </submittedName>
</protein>
<accession>A0A9N8S1J3</accession>
<dbReference type="RefSeq" id="WP_228882504.1">
    <property type="nucleotide sequence ID" value="NZ_CAJQZC010000011.1"/>
</dbReference>
<dbReference type="AlphaFoldDB" id="A0A9N8S1J3"/>